<dbReference type="InterPro" id="IPR029021">
    <property type="entry name" value="Prot-tyrosine_phosphatase-like"/>
</dbReference>
<dbReference type="PANTHER" id="PTHR10159:SF519">
    <property type="entry name" value="DUAL SPECIFICITY PROTEIN PHOSPHATASE MPK3"/>
    <property type="match status" value="1"/>
</dbReference>
<dbReference type="PROSITE" id="PS00383">
    <property type="entry name" value="TYR_PHOSPHATASE_1"/>
    <property type="match status" value="1"/>
</dbReference>
<feature type="region of interest" description="Disordered" evidence="5">
    <location>
        <begin position="42"/>
        <end position="128"/>
    </location>
</feature>
<evidence type="ECO:0000256" key="5">
    <source>
        <dbReference type="SAM" id="MobiDB-lite"/>
    </source>
</evidence>
<evidence type="ECO:0000259" key="7">
    <source>
        <dbReference type="PROSITE" id="PS50056"/>
    </source>
</evidence>
<dbReference type="GO" id="GO:0017017">
    <property type="term" value="F:MAP kinase tyrosine/serine/threonine phosphatase activity"/>
    <property type="evidence" value="ECO:0007669"/>
    <property type="project" value="TreeGrafter"/>
</dbReference>
<dbReference type="EMBL" id="BSXW01000338">
    <property type="protein sequence ID" value="GMF19266.1"/>
    <property type="molecule type" value="Genomic_DNA"/>
</dbReference>
<dbReference type="OrthoDB" id="10252009at2759"/>
<dbReference type="AlphaFoldDB" id="A0A9W6TP16"/>
<keyword evidence="4" id="KW-0904">Protein phosphatase</keyword>
<accession>A0A9W6TP16</accession>
<dbReference type="FunFam" id="3.90.190.10:FF:000109">
    <property type="entry name" value="Dual specificity phosphatase"/>
    <property type="match status" value="1"/>
</dbReference>
<dbReference type="SUPFAM" id="SSF52799">
    <property type="entry name" value="(Phosphotyrosine protein) phosphatases II"/>
    <property type="match status" value="1"/>
</dbReference>
<dbReference type="Proteomes" id="UP001165083">
    <property type="component" value="Unassembled WGS sequence"/>
</dbReference>
<dbReference type="InterPro" id="IPR000340">
    <property type="entry name" value="Dual-sp_phosphatase_cat-dom"/>
</dbReference>
<dbReference type="GO" id="GO:0005737">
    <property type="term" value="C:cytoplasm"/>
    <property type="evidence" value="ECO:0007669"/>
    <property type="project" value="TreeGrafter"/>
</dbReference>
<feature type="domain" description="Tyrosine specific protein phosphatases" evidence="7">
    <location>
        <begin position="278"/>
        <end position="353"/>
    </location>
</feature>
<comment type="similarity">
    <text evidence="1">Belongs to the protein-tyrosine phosphatase family. Non-receptor class dual specificity subfamily.</text>
</comment>
<dbReference type="GO" id="GO:0043409">
    <property type="term" value="P:negative regulation of MAPK cascade"/>
    <property type="evidence" value="ECO:0007669"/>
    <property type="project" value="TreeGrafter"/>
</dbReference>
<dbReference type="GO" id="GO:0033550">
    <property type="term" value="F:MAP kinase tyrosine phosphatase activity"/>
    <property type="evidence" value="ECO:0007669"/>
    <property type="project" value="TreeGrafter"/>
</dbReference>
<gene>
    <name evidence="8" type="ORF">Plil01_000733900</name>
</gene>
<name>A0A9W6TP16_9STRA</name>
<dbReference type="InterPro" id="IPR000387">
    <property type="entry name" value="Tyr_Pase_dom"/>
</dbReference>
<sequence length="411" mass="46452">MKCTYCYRDNHDTVDCYILQRHLHSGQVKEGTVLPAIFKLKSPQQQHRQHPTKGRFNDKPCYQPRNNFRGNRNGNSNNNFKIAQGRNGFYGRRNNNNNSNDCHPPRRNTVLGSMDVPPPDDDDDSSCAEYLENQGLSASKRSLRDLLLLADEEDAENPESWLYRLEQFLIDDGRAATVKSLCQGFATFYTRYPFYTTLGIVDDGILQSGKHQVAYPNEIIDNFLFLGNMWQAQCKQVVQHLGITHVVNATMDIGNIFEDDGVKYFNAKLPDKPEANITQFFDAAYAFIAEAERSTTAEGKPCRVLVHCTQGISRSATLVILYVIRAYHWSLAQAFNFTRAGRGVVVPNEGFLRALMREERRLFRNKSSVTAEELDLLVSGGLPSRPARLLRRTSPSLELAAAPKDGQCCVM</sequence>
<dbReference type="InterPro" id="IPR020422">
    <property type="entry name" value="TYR_PHOSPHATASE_DUAL_dom"/>
</dbReference>
<dbReference type="GO" id="GO:0008330">
    <property type="term" value="F:protein tyrosine/threonine phosphatase activity"/>
    <property type="evidence" value="ECO:0007669"/>
    <property type="project" value="TreeGrafter"/>
</dbReference>
<dbReference type="EC" id="3.1.3.48" evidence="2"/>
<evidence type="ECO:0000256" key="2">
    <source>
        <dbReference type="ARBA" id="ARBA00013064"/>
    </source>
</evidence>
<dbReference type="InterPro" id="IPR016130">
    <property type="entry name" value="Tyr_Pase_AS"/>
</dbReference>
<feature type="domain" description="Tyrosine-protein phosphatase" evidence="6">
    <location>
        <begin position="215"/>
        <end position="364"/>
    </location>
</feature>
<dbReference type="PRINTS" id="PR01908">
    <property type="entry name" value="ADSPHPHTASE"/>
</dbReference>
<protein>
    <recommendedName>
        <fullName evidence="2">protein-tyrosine-phosphatase</fullName>
        <ecNumber evidence="2">3.1.3.48</ecNumber>
    </recommendedName>
</protein>
<dbReference type="PROSITE" id="PS50056">
    <property type="entry name" value="TYR_PHOSPHATASE_2"/>
    <property type="match status" value="1"/>
</dbReference>
<comment type="caution">
    <text evidence="8">The sequence shown here is derived from an EMBL/GenBank/DDBJ whole genome shotgun (WGS) entry which is preliminary data.</text>
</comment>
<dbReference type="CDD" id="cd14498">
    <property type="entry name" value="DSP"/>
    <property type="match status" value="1"/>
</dbReference>
<dbReference type="SMART" id="SM00195">
    <property type="entry name" value="DSPc"/>
    <property type="match status" value="1"/>
</dbReference>
<reference evidence="8" key="1">
    <citation type="submission" date="2023-04" db="EMBL/GenBank/DDBJ databases">
        <title>Phytophthora lilii NBRC 32176.</title>
        <authorList>
            <person name="Ichikawa N."/>
            <person name="Sato H."/>
            <person name="Tonouchi N."/>
        </authorList>
    </citation>
    <scope>NUCLEOTIDE SEQUENCE</scope>
    <source>
        <strain evidence="8">NBRC 32176</strain>
    </source>
</reference>
<evidence type="ECO:0000256" key="4">
    <source>
        <dbReference type="ARBA" id="ARBA00022912"/>
    </source>
</evidence>
<keyword evidence="3" id="KW-0378">Hydrolase</keyword>
<keyword evidence="9" id="KW-1185">Reference proteome</keyword>
<dbReference type="Pfam" id="PF00782">
    <property type="entry name" value="DSPc"/>
    <property type="match status" value="1"/>
</dbReference>
<dbReference type="PROSITE" id="PS50054">
    <property type="entry name" value="TYR_PHOSPHATASE_DUAL"/>
    <property type="match status" value="1"/>
</dbReference>
<dbReference type="PANTHER" id="PTHR10159">
    <property type="entry name" value="DUAL SPECIFICITY PROTEIN PHOSPHATASE"/>
    <property type="match status" value="1"/>
</dbReference>
<evidence type="ECO:0000313" key="9">
    <source>
        <dbReference type="Proteomes" id="UP001165083"/>
    </source>
</evidence>
<dbReference type="Gene3D" id="3.90.190.10">
    <property type="entry name" value="Protein tyrosine phosphatase superfamily"/>
    <property type="match status" value="1"/>
</dbReference>
<evidence type="ECO:0000256" key="1">
    <source>
        <dbReference type="ARBA" id="ARBA00008601"/>
    </source>
</evidence>
<evidence type="ECO:0000313" key="8">
    <source>
        <dbReference type="EMBL" id="GMF19266.1"/>
    </source>
</evidence>
<proteinExistence type="inferred from homology"/>
<evidence type="ECO:0000259" key="6">
    <source>
        <dbReference type="PROSITE" id="PS50054"/>
    </source>
</evidence>
<evidence type="ECO:0000256" key="3">
    <source>
        <dbReference type="ARBA" id="ARBA00022801"/>
    </source>
</evidence>
<organism evidence="8 9">
    <name type="scientific">Phytophthora lilii</name>
    <dbReference type="NCBI Taxonomy" id="2077276"/>
    <lineage>
        <taxon>Eukaryota</taxon>
        <taxon>Sar</taxon>
        <taxon>Stramenopiles</taxon>
        <taxon>Oomycota</taxon>
        <taxon>Peronosporomycetes</taxon>
        <taxon>Peronosporales</taxon>
        <taxon>Peronosporaceae</taxon>
        <taxon>Phytophthora</taxon>
    </lineage>
</organism>
<feature type="compositionally biased region" description="Low complexity" evidence="5">
    <location>
        <begin position="65"/>
        <end position="100"/>
    </location>
</feature>